<keyword evidence="2" id="KW-0732">Signal</keyword>
<dbReference type="Proteomes" id="UP000245624">
    <property type="component" value="Unassembled WGS sequence"/>
</dbReference>
<dbReference type="PROSITE" id="PS51257">
    <property type="entry name" value="PROKAR_LIPOPROTEIN"/>
    <property type="match status" value="1"/>
</dbReference>
<dbReference type="OrthoDB" id="2438161at2"/>
<name>A0A317L3D4_9BACI</name>
<dbReference type="EMBL" id="QGTD01000001">
    <property type="protein sequence ID" value="PWU70391.1"/>
    <property type="molecule type" value="Genomic_DNA"/>
</dbReference>
<evidence type="ECO:0000256" key="2">
    <source>
        <dbReference type="SAM" id="SignalP"/>
    </source>
</evidence>
<dbReference type="Gene3D" id="1.20.1270.180">
    <property type="match status" value="1"/>
</dbReference>
<sequence length="202" mass="23327">MKRHFLLGILAAVLLLLAACSSTTNESTVKQTEDQPTSTNPSEKSDQSDSKENDSNMDNSNVKIVEDNGQSENVHTSNEEESVDLKEEYLNKLNETKKKVEEMRENPMDETTFALKKIEGDAFDILDGMLNEIYGVLEETLPTEEMEQLRIEQREWLDYRDNTAKEASLQYKGGTMEQYEYVRVENNLTQERCFELVENYMK</sequence>
<evidence type="ECO:0000259" key="3">
    <source>
        <dbReference type="Pfam" id="PF07007"/>
    </source>
</evidence>
<feature type="chain" id="PRO_5038807584" evidence="2">
    <location>
        <begin position="27"/>
        <end position="202"/>
    </location>
</feature>
<feature type="compositionally biased region" description="Polar residues" evidence="1">
    <location>
        <begin position="24"/>
        <end position="42"/>
    </location>
</feature>
<reference evidence="4 5" key="1">
    <citation type="submission" date="2018-05" db="EMBL/GenBank/DDBJ databases">
        <title>Genomic analysis of Gracilibacillus dipsosauri DD1 reveals novel features of a salt-tolerant amylase.</title>
        <authorList>
            <person name="Deutch C.E."/>
            <person name="Yang S."/>
        </authorList>
    </citation>
    <scope>NUCLEOTIDE SEQUENCE [LARGE SCALE GENOMIC DNA]</scope>
    <source>
        <strain evidence="4 5">DD1</strain>
    </source>
</reference>
<proteinExistence type="predicted"/>
<protein>
    <submittedName>
        <fullName evidence="4">DUF1311 domain-containing protein</fullName>
    </submittedName>
</protein>
<feature type="compositionally biased region" description="Polar residues" evidence="1">
    <location>
        <begin position="56"/>
        <end position="76"/>
    </location>
</feature>
<dbReference type="RefSeq" id="WP_054860470.1">
    <property type="nucleotide sequence ID" value="NZ_QGTD01000001.1"/>
</dbReference>
<evidence type="ECO:0000256" key="1">
    <source>
        <dbReference type="SAM" id="MobiDB-lite"/>
    </source>
</evidence>
<accession>A0A317L3D4</accession>
<gene>
    <name evidence="4" type="ORF">DLJ74_00730</name>
</gene>
<dbReference type="InterPro" id="IPR009739">
    <property type="entry name" value="LprI-like_N"/>
</dbReference>
<feature type="region of interest" description="Disordered" evidence="1">
    <location>
        <begin position="24"/>
        <end position="84"/>
    </location>
</feature>
<dbReference type="Pfam" id="PF07007">
    <property type="entry name" value="LprI"/>
    <property type="match status" value="1"/>
</dbReference>
<organism evidence="4 5">
    <name type="scientific">Gracilibacillus dipsosauri</name>
    <dbReference type="NCBI Taxonomy" id="178340"/>
    <lineage>
        <taxon>Bacteria</taxon>
        <taxon>Bacillati</taxon>
        <taxon>Bacillota</taxon>
        <taxon>Bacilli</taxon>
        <taxon>Bacillales</taxon>
        <taxon>Bacillaceae</taxon>
        <taxon>Gracilibacillus</taxon>
    </lineage>
</organism>
<dbReference type="PANTHER" id="PTHR39176:SF1">
    <property type="entry name" value="PERIPLASMIC PROTEIN"/>
    <property type="match status" value="1"/>
</dbReference>
<evidence type="ECO:0000313" key="4">
    <source>
        <dbReference type="EMBL" id="PWU70391.1"/>
    </source>
</evidence>
<comment type="caution">
    <text evidence="4">The sequence shown here is derived from an EMBL/GenBank/DDBJ whole genome shotgun (WGS) entry which is preliminary data.</text>
</comment>
<dbReference type="PANTHER" id="PTHR39176">
    <property type="entry name" value="PERIPLASMIC PROTEIN-RELATED"/>
    <property type="match status" value="1"/>
</dbReference>
<evidence type="ECO:0000313" key="5">
    <source>
        <dbReference type="Proteomes" id="UP000245624"/>
    </source>
</evidence>
<dbReference type="AlphaFoldDB" id="A0A317L3D4"/>
<keyword evidence="5" id="KW-1185">Reference proteome</keyword>
<feature type="domain" description="Lysozyme inhibitor LprI-like N-terminal" evidence="3">
    <location>
        <begin position="108"/>
        <end position="196"/>
    </location>
</feature>
<feature type="compositionally biased region" description="Basic and acidic residues" evidence="1">
    <location>
        <begin position="43"/>
        <end position="54"/>
    </location>
</feature>
<feature type="signal peptide" evidence="2">
    <location>
        <begin position="1"/>
        <end position="26"/>
    </location>
</feature>